<dbReference type="CDD" id="cd01389">
    <property type="entry name" value="HMG-box_ROX1-like"/>
    <property type="match status" value="1"/>
</dbReference>
<accession>A0A319DY68</accession>
<feature type="DNA-binding region" description="HMG box" evidence="3">
    <location>
        <begin position="196"/>
        <end position="264"/>
    </location>
</feature>
<dbReference type="VEuPathDB" id="FungiDB:BO71DRAFT_314810"/>
<dbReference type="GO" id="GO:0000978">
    <property type="term" value="F:RNA polymerase II cis-regulatory region sequence-specific DNA binding"/>
    <property type="evidence" value="ECO:0007669"/>
    <property type="project" value="TreeGrafter"/>
</dbReference>
<evidence type="ECO:0000256" key="4">
    <source>
        <dbReference type="SAM" id="MobiDB-lite"/>
    </source>
</evidence>
<evidence type="ECO:0000259" key="5">
    <source>
        <dbReference type="PROSITE" id="PS50118"/>
    </source>
</evidence>
<feature type="region of interest" description="Disordered" evidence="4">
    <location>
        <begin position="490"/>
        <end position="510"/>
    </location>
</feature>
<dbReference type="GO" id="GO:0000981">
    <property type="term" value="F:DNA-binding transcription factor activity, RNA polymerase II-specific"/>
    <property type="evidence" value="ECO:0007669"/>
    <property type="project" value="TreeGrafter"/>
</dbReference>
<evidence type="ECO:0000313" key="6">
    <source>
        <dbReference type="EMBL" id="PYH99147.1"/>
    </source>
</evidence>
<dbReference type="STRING" id="1448320.A0A319DY68"/>
<dbReference type="PANTHER" id="PTHR45789">
    <property type="entry name" value="FI18025P1"/>
    <property type="match status" value="1"/>
</dbReference>
<feature type="region of interest" description="Disordered" evidence="4">
    <location>
        <begin position="101"/>
        <end position="155"/>
    </location>
</feature>
<dbReference type="Proteomes" id="UP000247810">
    <property type="component" value="Unassembled WGS sequence"/>
</dbReference>
<dbReference type="PROSITE" id="PS50118">
    <property type="entry name" value="HMG_BOX_2"/>
    <property type="match status" value="1"/>
</dbReference>
<feature type="compositionally biased region" description="Basic and acidic residues" evidence="4">
    <location>
        <begin position="54"/>
        <end position="63"/>
    </location>
</feature>
<evidence type="ECO:0000313" key="7">
    <source>
        <dbReference type="Proteomes" id="UP000247810"/>
    </source>
</evidence>
<dbReference type="InterPro" id="IPR036910">
    <property type="entry name" value="HMG_box_dom_sf"/>
</dbReference>
<feature type="region of interest" description="Disordered" evidence="4">
    <location>
        <begin position="261"/>
        <end position="324"/>
    </location>
</feature>
<dbReference type="GO" id="GO:0005634">
    <property type="term" value="C:nucleus"/>
    <property type="evidence" value="ECO:0007669"/>
    <property type="project" value="UniProtKB-UniRule"/>
</dbReference>
<dbReference type="Gene3D" id="1.10.30.10">
    <property type="entry name" value="High mobility group box domain"/>
    <property type="match status" value="1"/>
</dbReference>
<dbReference type="SMART" id="SM00398">
    <property type="entry name" value="HMG"/>
    <property type="match status" value="1"/>
</dbReference>
<evidence type="ECO:0000256" key="2">
    <source>
        <dbReference type="ARBA" id="ARBA00023242"/>
    </source>
</evidence>
<dbReference type="AlphaFoldDB" id="A0A319DY68"/>
<dbReference type="SUPFAM" id="SSF47095">
    <property type="entry name" value="HMG-box"/>
    <property type="match status" value="1"/>
</dbReference>
<keyword evidence="1 3" id="KW-0238">DNA-binding</keyword>
<protein>
    <recommendedName>
        <fullName evidence="5">HMG box domain-containing protein</fullName>
    </recommendedName>
</protein>
<dbReference type="InterPro" id="IPR051356">
    <property type="entry name" value="SOX/SOX-like_TF"/>
</dbReference>
<name>A0A319DY68_9EURO</name>
<feature type="compositionally biased region" description="Basic and acidic residues" evidence="4">
    <location>
        <begin position="310"/>
        <end position="324"/>
    </location>
</feature>
<feature type="region of interest" description="Disordered" evidence="4">
    <location>
        <begin position="1"/>
        <end position="73"/>
    </location>
</feature>
<dbReference type="EMBL" id="KZ825805">
    <property type="protein sequence ID" value="PYH99147.1"/>
    <property type="molecule type" value="Genomic_DNA"/>
</dbReference>
<sequence>MATAATARLVRGQPPSPPQSTDGDPAPEAHRDSCSLLPSVYGHPGAFTSAGIPESHRHGETTYDPRPSVGYTSPSQYVPATDYSRGLPMQNPMAVAGLQVNTPPPAADEGLVPDSMSQWGSPPSHKKVLKARVSRPPRVRRRSRKTRDRDLRQTLAGPLSELTKHMDSVPIKDMESHVHRSIERRHEEVVKNNGKIARPMNSFMLYRSAFAERAKTLFSQNNHQVVSEAAGDSWRLESNEIRTKYERLAHIEKINHLEAHPGYKFSPAKDKKKRTGMENGRTMVNTPDSSPALLQPRAMSSSEVDSSGWESRDSTPFDFPPEHGLSREPFLPPSSWHTATHDRSHSGIIPSSEPSQYLQQAIHPGIMPHVEDVRFKKSGLQDLHYVQSTSLAALPGGTHHDLLQPSNPIPGSGQLDPQLLNMHTELQSPTQLFGNSPYSTVWQETPGTNCYSPTTTSVAPSSVAYTAGSVYQPIPSLDNRETWDPNHEATLDGPGGEFDRWINPPGASGY</sequence>
<organism evidence="6 7">
    <name type="scientific">Aspergillus ellipticus CBS 707.79</name>
    <dbReference type="NCBI Taxonomy" id="1448320"/>
    <lineage>
        <taxon>Eukaryota</taxon>
        <taxon>Fungi</taxon>
        <taxon>Dikarya</taxon>
        <taxon>Ascomycota</taxon>
        <taxon>Pezizomycotina</taxon>
        <taxon>Eurotiomycetes</taxon>
        <taxon>Eurotiomycetidae</taxon>
        <taxon>Eurotiales</taxon>
        <taxon>Aspergillaceae</taxon>
        <taxon>Aspergillus</taxon>
        <taxon>Aspergillus subgen. Circumdati</taxon>
    </lineage>
</organism>
<dbReference type="InterPro" id="IPR009071">
    <property type="entry name" value="HMG_box_dom"/>
</dbReference>
<evidence type="ECO:0000256" key="1">
    <source>
        <dbReference type="ARBA" id="ARBA00023125"/>
    </source>
</evidence>
<reference evidence="6 7" key="1">
    <citation type="submission" date="2018-02" db="EMBL/GenBank/DDBJ databases">
        <title>The genomes of Aspergillus section Nigri reveals drivers in fungal speciation.</title>
        <authorList>
            <consortium name="DOE Joint Genome Institute"/>
            <person name="Vesth T.C."/>
            <person name="Nybo J."/>
            <person name="Theobald S."/>
            <person name="Brandl J."/>
            <person name="Frisvad J.C."/>
            <person name="Nielsen K.F."/>
            <person name="Lyhne E.K."/>
            <person name="Kogle M.E."/>
            <person name="Kuo A."/>
            <person name="Riley R."/>
            <person name="Clum A."/>
            <person name="Nolan M."/>
            <person name="Lipzen A."/>
            <person name="Salamov A."/>
            <person name="Henrissat B."/>
            <person name="Wiebenga A."/>
            <person name="De vries R.P."/>
            <person name="Grigoriev I.V."/>
            <person name="Mortensen U.H."/>
            <person name="Andersen M.R."/>
            <person name="Baker S.E."/>
        </authorList>
    </citation>
    <scope>NUCLEOTIDE SEQUENCE [LARGE SCALE GENOMIC DNA]</scope>
    <source>
        <strain evidence="6 7">CBS 707.79</strain>
    </source>
</reference>
<gene>
    <name evidence="6" type="ORF">BO71DRAFT_314810</name>
</gene>
<dbReference type="PANTHER" id="PTHR45789:SF2">
    <property type="entry name" value="FI18025P1"/>
    <property type="match status" value="1"/>
</dbReference>
<feature type="compositionally biased region" description="Low complexity" evidence="4">
    <location>
        <begin position="300"/>
        <end position="309"/>
    </location>
</feature>
<proteinExistence type="predicted"/>
<feature type="domain" description="HMG box" evidence="5">
    <location>
        <begin position="196"/>
        <end position="264"/>
    </location>
</feature>
<feature type="compositionally biased region" description="Basic residues" evidence="4">
    <location>
        <begin position="124"/>
        <end position="146"/>
    </location>
</feature>
<keyword evidence="2 3" id="KW-0539">Nucleus</keyword>
<keyword evidence="7" id="KW-1185">Reference proteome</keyword>
<dbReference type="Pfam" id="PF00505">
    <property type="entry name" value="HMG_box"/>
    <property type="match status" value="1"/>
</dbReference>
<dbReference type="OrthoDB" id="2307332at2759"/>
<evidence type="ECO:0000256" key="3">
    <source>
        <dbReference type="PROSITE-ProRule" id="PRU00267"/>
    </source>
</evidence>